<organism evidence="2 3">
    <name type="scientific">Venustampulla echinocandica</name>
    <dbReference type="NCBI Taxonomy" id="2656787"/>
    <lineage>
        <taxon>Eukaryota</taxon>
        <taxon>Fungi</taxon>
        <taxon>Dikarya</taxon>
        <taxon>Ascomycota</taxon>
        <taxon>Pezizomycotina</taxon>
        <taxon>Leotiomycetes</taxon>
        <taxon>Helotiales</taxon>
        <taxon>Pleuroascaceae</taxon>
        <taxon>Venustampulla</taxon>
    </lineage>
</organism>
<feature type="compositionally biased region" description="Polar residues" evidence="1">
    <location>
        <begin position="1148"/>
        <end position="1158"/>
    </location>
</feature>
<dbReference type="Proteomes" id="UP000254866">
    <property type="component" value="Unassembled WGS sequence"/>
</dbReference>
<evidence type="ECO:0000313" key="2">
    <source>
        <dbReference type="EMBL" id="RDL41164.1"/>
    </source>
</evidence>
<name>A0A370U075_9HELO</name>
<dbReference type="InterPro" id="IPR022198">
    <property type="entry name" value="DUF3723"/>
</dbReference>
<proteinExistence type="predicted"/>
<keyword evidence="3" id="KW-1185">Reference proteome</keyword>
<evidence type="ECO:0000256" key="1">
    <source>
        <dbReference type="SAM" id="MobiDB-lite"/>
    </source>
</evidence>
<gene>
    <name evidence="2" type="ORF">BP5553_01143</name>
</gene>
<reference evidence="2 3" key="1">
    <citation type="journal article" date="2018" name="IMA Fungus">
        <title>IMA Genome-F 9: Draft genome sequence of Annulohypoxylon stygium, Aspergillus mulundensis, Berkeleyomyces basicola (syn. Thielaviopsis basicola), Ceratocystis smalleyi, two Cercospora beticola strains, Coleophoma cylindrospora, Fusarium fracticaudum, Phialophora cf. hyalina, and Morchella septimelata.</title>
        <authorList>
            <person name="Wingfield B.D."/>
            <person name="Bills G.F."/>
            <person name="Dong Y."/>
            <person name="Huang W."/>
            <person name="Nel W.J."/>
            <person name="Swalarsk-Parry B.S."/>
            <person name="Vaghefi N."/>
            <person name="Wilken P.M."/>
            <person name="An Z."/>
            <person name="de Beer Z.W."/>
            <person name="De Vos L."/>
            <person name="Chen L."/>
            <person name="Duong T.A."/>
            <person name="Gao Y."/>
            <person name="Hammerbacher A."/>
            <person name="Kikkert J.R."/>
            <person name="Li Y."/>
            <person name="Li H."/>
            <person name="Li K."/>
            <person name="Li Q."/>
            <person name="Liu X."/>
            <person name="Ma X."/>
            <person name="Naidoo K."/>
            <person name="Pethybridge S.J."/>
            <person name="Sun J."/>
            <person name="Steenkamp E.T."/>
            <person name="van der Nest M.A."/>
            <person name="van Wyk S."/>
            <person name="Wingfield M.J."/>
            <person name="Xiong C."/>
            <person name="Yue Q."/>
            <person name="Zhang X."/>
        </authorList>
    </citation>
    <scope>NUCLEOTIDE SEQUENCE [LARGE SCALE GENOMIC DNA]</scope>
    <source>
        <strain evidence="2 3">BP 5553</strain>
    </source>
</reference>
<accession>A0A370U075</accession>
<dbReference type="OrthoDB" id="4227485at2759"/>
<protein>
    <submittedName>
        <fullName evidence="2">Uncharacterized protein</fullName>
    </submittedName>
</protein>
<sequence>MSPPRFIGICRVDISSLKFVYGSRDVDRRIVENLKRIFKKTKCKKDKRDTENHLLVLVSTPELNRALKTSRLTLKSLKVPQNDGPLPVLKVSGDQKLLCLQGKHRVRAADEFFLDPKDKWWTIRLFSADLKEEADITLVDTWRDQFYHQAAFSDGEIYRKVRFYKTLGQDTEVDTWTIRLSDCKQVGLRQLLKRESFAKGFDSLLHFPGLWAGLELGNIQKHLALRCDEEVTRYLSHILTVWSDITMGIEEVEQAVDIQTVESLQLRCPRVCTADKNFVIQAMSSGLLFPKILNGEIRRDIQDRILDTGCFVPSIKSMHENLKYLAEGAKILRQLVLGDDIGWTIKRSLEEVWAGHNNGVIEVAAGNFNLAYKQLWMSALRNFADLGGRSPRKEENQKPYKASSNPRVHYEFAQEALQLGFGTNSIYHLLARDPRGESLRLMFKQLYDRQSTAAIETLVQEVLSKLPAPQDPVVLDLSSSIETSDAHTDLSRRWGVPFEYAYQSGKAQLFISHMHQEPFTSLTGVVGASFARRDFITSFFGPTSDFKRNIENVPKSDELFSTTVEQERYSATADANLKASWDTMSCEEASSPEGPFSNIESSEINLHQAAPQLQTPRERARSPLLSPDMEVEHHDSSNSIPTDVVQPRFEVSDEPQQYYASSSQARVNIDSHIPPIDKLATEQIILDQIDRIDYNTTGPRDDYLFEPVENSPPPTEGFIEASSRITEAQPEPLKKEAPSVASSQPNPGDNIADVLQNTQSSRPVIELPSEPSRSPIISLWSDNENARIIEDFTSPDKHVDPSNTANQVQLSEGIINREIPEVASIFQMNSYEVQPPPETQLEPQTPLVLSTTLVSLPIVDDHIPQSFEDLPGDRPRSIMPLSQVINKEDLEVANRKQEFIAADSTTQNPTPQISGSEGEEFTPGMSLIQVEQNLNKQIFPPSLIPDCGESGVPDSRQVRIEQVANLMSIDMAFIKDQVQLNFFEWARNGQPKSMTKAAEDLEQYLQDGRKGWVMFVATTHKACHIVPRRNIIHQMMKYPSKFYYLVRSDGVEQWKKEAFKKYHSQRRDKRAQPTGIQAHTVVPGGNNLKRSPPVDNTVDIRKEEVQRALKRQKLPGEKISISSIQQTPYMDKLVGEKHEELDLEYQPTWPTSEINQRTTTRRKSHFPQKGEVL</sequence>
<dbReference type="AlphaFoldDB" id="A0A370U075"/>
<comment type="caution">
    <text evidence="2">The sequence shown here is derived from an EMBL/GenBank/DDBJ whole genome shotgun (WGS) entry which is preliminary data.</text>
</comment>
<dbReference type="RefSeq" id="XP_031873820.1">
    <property type="nucleotide sequence ID" value="XM_032009766.1"/>
</dbReference>
<feature type="region of interest" description="Disordered" evidence="1">
    <location>
        <begin position="1144"/>
        <end position="1173"/>
    </location>
</feature>
<feature type="region of interest" description="Disordered" evidence="1">
    <location>
        <begin position="727"/>
        <end position="754"/>
    </location>
</feature>
<dbReference type="EMBL" id="NPIC01000001">
    <property type="protein sequence ID" value="RDL41164.1"/>
    <property type="molecule type" value="Genomic_DNA"/>
</dbReference>
<dbReference type="GeneID" id="43593992"/>
<evidence type="ECO:0000313" key="3">
    <source>
        <dbReference type="Proteomes" id="UP000254866"/>
    </source>
</evidence>
<dbReference type="Pfam" id="PF12520">
    <property type="entry name" value="DUF3723"/>
    <property type="match status" value="1"/>
</dbReference>